<dbReference type="PATRIC" id="fig|1050174.4.peg.586"/>
<organism evidence="2 3">
    <name type="scientific">Corynebacterium epidermidicanis</name>
    <dbReference type="NCBI Taxonomy" id="1050174"/>
    <lineage>
        <taxon>Bacteria</taxon>
        <taxon>Bacillati</taxon>
        <taxon>Actinomycetota</taxon>
        <taxon>Actinomycetes</taxon>
        <taxon>Mycobacteriales</taxon>
        <taxon>Corynebacteriaceae</taxon>
        <taxon>Corynebacterium</taxon>
    </lineage>
</organism>
<protein>
    <submittedName>
        <fullName evidence="2">Uncharacterized protein</fullName>
    </submittedName>
</protein>
<proteinExistence type="predicted"/>
<feature type="region of interest" description="Disordered" evidence="1">
    <location>
        <begin position="25"/>
        <end position="46"/>
    </location>
</feature>
<sequence>MDVNGGRFYARPLRDNDAPALAQAANSVASLSPRVTQTPSSGFRIR</sequence>
<gene>
    <name evidence="2" type="ORF">CEPID_02885</name>
</gene>
<evidence type="ECO:0000313" key="2">
    <source>
        <dbReference type="EMBL" id="AKK02457.1"/>
    </source>
</evidence>
<dbReference type="STRING" id="1050174.CEPID_02885"/>
<evidence type="ECO:0000256" key="1">
    <source>
        <dbReference type="SAM" id="MobiDB-lite"/>
    </source>
</evidence>
<accession>A0A0G3GUA3</accession>
<keyword evidence="3" id="KW-1185">Reference proteome</keyword>
<reference evidence="2 3" key="1">
    <citation type="submission" date="2015-05" db="EMBL/GenBank/DDBJ databases">
        <title>Complete genome sequence of Corynebacterium epidermidicanis DSM 45586, isolated from the skin of a dog suffering from pruritus.</title>
        <authorList>
            <person name="Ruckert C."/>
            <person name="Albersmeier A."/>
            <person name="Winkler A."/>
            <person name="Tauch A."/>
        </authorList>
    </citation>
    <scope>NUCLEOTIDE SEQUENCE [LARGE SCALE GENOMIC DNA]</scope>
    <source>
        <strain evidence="2 3">DSM 45586</strain>
    </source>
</reference>
<evidence type="ECO:0000313" key="3">
    <source>
        <dbReference type="Proteomes" id="UP000035368"/>
    </source>
</evidence>
<dbReference type="AlphaFoldDB" id="A0A0G3GUA3"/>
<name>A0A0G3GUA3_9CORY</name>
<dbReference type="Proteomes" id="UP000035368">
    <property type="component" value="Chromosome"/>
</dbReference>
<dbReference type="KEGG" id="cei:CEPID_02885"/>
<dbReference type="EMBL" id="CP011541">
    <property type="protein sequence ID" value="AKK02457.1"/>
    <property type="molecule type" value="Genomic_DNA"/>
</dbReference>